<dbReference type="PROSITE" id="PS51253">
    <property type="entry name" value="HTH_CENPB"/>
    <property type="match status" value="1"/>
</dbReference>
<dbReference type="InterPro" id="IPR006600">
    <property type="entry name" value="HTH_CenpB_DNA-bd_dom"/>
</dbReference>
<organism evidence="4 5">
    <name type="scientific">Batillaria attramentaria</name>
    <dbReference type="NCBI Taxonomy" id="370345"/>
    <lineage>
        <taxon>Eukaryota</taxon>
        <taxon>Metazoa</taxon>
        <taxon>Spiralia</taxon>
        <taxon>Lophotrochozoa</taxon>
        <taxon>Mollusca</taxon>
        <taxon>Gastropoda</taxon>
        <taxon>Caenogastropoda</taxon>
        <taxon>Sorbeoconcha</taxon>
        <taxon>Cerithioidea</taxon>
        <taxon>Batillariidae</taxon>
        <taxon>Batillaria</taxon>
    </lineage>
</organism>
<dbReference type="EMBL" id="JACVVK020000203">
    <property type="protein sequence ID" value="KAK7484845.1"/>
    <property type="molecule type" value="Genomic_DNA"/>
</dbReference>
<dbReference type="Gene3D" id="1.10.10.60">
    <property type="entry name" value="Homeodomain-like"/>
    <property type="match status" value="1"/>
</dbReference>
<evidence type="ECO:0000256" key="2">
    <source>
        <dbReference type="ARBA" id="ARBA00023242"/>
    </source>
</evidence>
<accession>A0ABD0KCK8</accession>
<dbReference type="Proteomes" id="UP001519460">
    <property type="component" value="Unassembled WGS sequence"/>
</dbReference>
<dbReference type="SUPFAM" id="SSF46689">
    <property type="entry name" value="Homeodomain-like"/>
    <property type="match status" value="1"/>
</dbReference>
<evidence type="ECO:0000313" key="5">
    <source>
        <dbReference type="Proteomes" id="UP001519460"/>
    </source>
</evidence>
<keyword evidence="5" id="KW-1185">Reference proteome</keyword>
<evidence type="ECO:0000256" key="1">
    <source>
        <dbReference type="ARBA" id="ARBA00023125"/>
    </source>
</evidence>
<dbReference type="Pfam" id="PF03221">
    <property type="entry name" value="HTH_Tnp_Tc5"/>
    <property type="match status" value="1"/>
</dbReference>
<dbReference type="InterPro" id="IPR009057">
    <property type="entry name" value="Homeodomain-like_sf"/>
</dbReference>
<dbReference type="Pfam" id="PF05225">
    <property type="entry name" value="HTH_psq"/>
    <property type="match status" value="1"/>
</dbReference>
<evidence type="ECO:0000259" key="3">
    <source>
        <dbReference type="PROSITE" id="PS51253"/>
    </source>
</evidence>
<sequence>MDPDGPPVSICMDHWSIFVDCGPYRSRGNWSDEDLQRAMTAFGNGVMGLNKCARQYGVPKSTLKRHLDGKNKTANGFKKLGRNTMLTADLEQQLHDLILDMEGMFFGMTRKDLMELAFEVAEENRLPHPFNREKRSAGKGWYYRFMKRFPDISLRQAEATSVSRASGFNKDGVSRYFDLLEKIITITSLPAGSSR</sequence>
<dbReference type="AlphaFoldDB" id="A0ABD0KCK8"/>
<comment type="caution">
    <text evidence="4">The sequence shown here is derived from an EMBL/GenBank/DDBJ whole genome shotgun (WGS) entry which is preliminary data.</text>
</comment>
<evidence type="ECO:0000313" key="4">
    <source>
        <dbReference type="EMBL" id="KAK7484845.1"/>
    </source>
</evidence>
<dbReference type="InterPro" id="IPR007889">
    <property type="entry name" value="HTH_Psq"/>
</dbReference>
<protein>
    <recommendedName>
        <fullName evidence="3">HTH CENPB-type domain-containing protein</fullName>
    </recommendedName>
</protein>
<feature type="domain" description="HTH CENPB-type" evidence="3">
    <location>
        <begin position="78"/>
        <end position="155"/>
    </location>
</feature>
<name>A0ABD0KCK8_9CAEN</name>
<gene>
    <name evidence="4" type="ORF">BaRGS_00023888</name>
</gene>
<dbReference type="GO" id="GO:0003677">
    <property type="term" value="F:DNA binding"/>
    <property type="evidence" value="ECO:0007669"/>
    <property type="project" value="UniProtKB-KW"/>
</dbReference>
<reference evidence="4 5" key="1">
    <citation type="journal article" date="2023" name="Sci. Data">
        <title>Genome assembly of the Korean intertidal mud-creeper Batillaria attramentaria.</title>
        <authorList>
            <person name="Patra A.K."/>
            <person name="Ho P.T."/>
            <person name="Jun S."/>
            <person name="Lee S.J."/>
            <person name="Kim Y."/>
            <person name="Won Y.J."/>
        </authorList>
    </citation>
    <scope>NUCLEOTIDE SEQUENCE [LARGE SCALE GENOMIC DNA]</scope>
    <source>
        <strain evidence="4">Wonlab-2016</strain>
    </source>
</reference>
<proteinExistence type="predicted"/>
<keyword evidence="2" id="KW-0539">Nucleus</keyword>
<keyword evidence="1" id="KW-0238">DNA-binding</keyword>